<feature type="region of interest" description="Disordered" evidence="1">
    <location>
        <begin position="58"/>
        <end position="83"/>
    </location>
</feature>
<accession>A0A9W9KNC4</accession>
<proteinExistence type="predicted"/>
<evidence type="ECO:0000313" key="2">
    <source>
        <dbReference type="EMBL" id="KAJ5111838.1"/>
    </source>
</evidence>
<dbReference type="SUPFAM" id="SSF46689">
    <property type="entry name" value="Homeodomain-like"/>
    <property type="match status" value="1"/>
</dbReference>
<name>A0A9W9KNC4_9EURO</name>
<dbReference type="Proteomes" id="UP001141434">
    <property type="component" value="Unassembled WGS sequence"/>
</dbReference>
<evidence type="ECO:0000313" key="3">
    <source>
        <dbReference type="Proteomes" id="UP001141434"/>
    </source>
</evidence>
<organism evidence="2 3">
    <name type="scientific">Penicillium alfredii</name>
    <dbReference type="NCBI Taxonomy" id="1506179"/>
    <lineage>
        <taxon>Eukaryota</taxon>
        <taxon>Fungi</taxon>
        <taxon>Dikarya</taxon>
        <taxon>Ascomycota</taxon>
        <taxon>Pezizomycotina</taxon>
        <taxon>Eurotiomycetes</taxon>
        <taxon>Eurotiomycetidae</taxon>
        <taxon>Eurotiales</taxon>
        <taxon>Aspergillaceae</taxon>
        <taxon>Penicillium</taxon>
    </lineage>
</organism>
<reference evidence="2" key="1">
    <citation type="submission" date="2022-11" db="EMBL/GenBank/DDBJ databases">
        <authorList>
            <person name="Petersen C."/>
        </authorList>
    </citation>
    <scope>NUCLEOTIDE SEQUENCE</scope>
    <source>
        <strain evidence="2">IBT 34128</strain>
    </source>
</reference>
<comment type="caution">
    <text evidence="2">The sequence shown here is derived from an EMBL/GenBank/DDBJ whole genome shotgun (WGS) entry which is preliminary data.</text>
</comment>
<protein>
    <recommendedName>
        <fullName evidence="4">Transposase Tc1-like domain-containing protein</fullName>
    </recommendedName>
</protein>
<reference evidence="2" key="2">
    <citation type="journal article" date="2023" name="IMA Fungus">
        <title>Comparative genomic study of the Penicillium genus elucidates a diverse pangenome and 15 lateral gene transfer events.</title>
        <authorList>
            <person name="Petersen C."/>
            <person name="Sorensen T."/>
            <person name="Nielsen M.R."/>
            <person name="Sondergaard T.E."/>
            <person name="Sorensen J.L."/>
            <person name="Fitzpatrick D.A."/>
            <person name="Frisvad J.C."/>
            <person name="Nielsen K.L."/>
        </authorList>
    </citation>
    <scope>NUCLEOTIDE SEQUENCE</scope>
    <source>
        <strain evidence="2">IBT 34128</strain>
    </source>
</reference>
<keyword evidence="3" id="KW-1185">Reference proteome</keyword>
<gene>
    <name evidence="2" type="ORF">NUU61_001468</name>
</gene>
<dbReference type="EMBL" id="JAPMSZ010000002">
    <property type="protein sequence ID" value="KAJ5111838.1"/>
    <property type="molecule type" value="Genomic_DNA"/>
</dbReference>
<dbReference type="GeneID" id="81391218"/>
<evidence type="ECO:0008006" key="4">
    <source>
        <dbReference type="Google" id="ProtNLM"/>
    </source>
</evidence>
<dbReference type="AlphaFoldDB" id="A0A9W9KNC4"/>
<evidence type="ECO:0000256" key="1">
    <source>
        <dbReference type="SAM" id="MobiDB-lite"/>
    </source>
</evidence>
<sequence>MPISIATRALVIGFKATGKTTREIEDLTKLPKRTINDIYARAIQRGFDPNERPLILPDDILADAPRSGRRPTKQSTESQDKTLAKVRFDRYGREKTCADIAGELSQEGIDISTITVWRILRKLGLRKTNQRGNLD</sequence>
<dbReference type="InterPro" id="IPR009057">
    <property type="entry name" value="Homeodomain-like_sf"/>
</dbReference>
<dbReference type="RefSeq" id="XP_056515317.1">
    <property type="nucleotide sequence ID" value="XM_056652050.1"/>
</dbReference>
<dbReference type="OrthoDB" id="5415741at2759"/>